<evidence type="ECO:0000259" key="3">
    <source>
        <dbReference type="PROSITE" id="PS50042"/>
    </source>
</evidence>
<keyword evidence="6" id="KW-1185">Reference proteome</keyword>
<dbReference type="InterPro" id="IPR043519">
    <property type="entry name" value="NT_sf"/>
</dbReference>
<name>A0ABS6JT42_9BACI</name>
<dbReference type="Pfam" id="PF00571">
    <property type="entry name" value="CBS"/>
    <property type="match status" value="1"/>
</dbReference>
<dbReference type="InterPro" id="IPR046342">
    <property type="entry name" value="CBS_dom_sf"/>
</dbReference>
<sequence length="632" mass="72997">MSGMISSDYQLIRQTSPFHLLTDRDFKLITKSATRKVFQANEFLFHDNEEEVEIHFLLSGLAKNILHRENGEQYSVRFYYPGDLVGTLILLARGSMVFSVQALEQCETIKFCKDTFLKVMTENKQFSQVVLNEIGERMKSLYNEIKRGGSFEAENIPLYRMRVRSIMESVPAVQRERSIIECARTMAEIGSPGLVVWDQNKDFSGVLTTNQVIEALLKNRGNDKADQWIENKNPVVHEDAFCYEVLPFFQLEKVALIPVLNHDHVVGVLTAESFLQLQNSKFLNLTNKLQQATSMEVIAKFSPKENKSFIEFIESLLDEGAPAIEVCEIISNFNDHIHRKIIEFALQEMKQEGFGGPPVNFCFIVMGSQGRKEQTFSTDQDNGFILGSYEHLPNSSDVLNYFLVLGKRINEYLEESGFPKCTGGIMAGEKKWIRSIDSWEEEVKRWVKETDAQEVRDFTIFCDYRPIYGDFDLANTLRNRITSYIQKGKVLQFMLVKDTIRFRVPQLISIKGRKKHLDLKKSALMQIVNGVRIFAIKYGIQDVSTLKRLQTLEKMEVFHHRDARNAMFAFDFLSQIRIRKNLSQIRSHHQLSNEINLIDLPKDDRKKLKEALSVAKRIQQFCELSYARNRGI</sequence>
<dbReference type="PROSITE" id="PS50042">
    <property type="entry name" value="CNMP_BINDING_3"/>
    <property type="match status" value="1"/>
</dbReference>
<dbReference type="PANTHER" id="PTHR24567">
    <property type="entry name" value="CRP FAMILY TRANSCRIPTIONAL REGULATORY PROTEIN"/>
    <property type="match status" value="1"/>
</dbReference>
<feature type="domain" description="CBS" evidence="4">
    <location>
        <begin position="166"/>
        <end position="224"/>
    </location>
</feature>
<proteinExistence type="predicted"/>
<dbReference type="InterPro" id="IPR050397">
    <property type="entry name" value="Env_Response_Regulators"/>
</dbReference>
<dbReference type="CDD" id="cd05401">
    <property type="entry name" value="NT_GlnE_GlnD_like"/>
    <property type="match status" value="1"/>
</dbReference>
<dbReference type="SMART" id="SM00100">
    <property type="entry name" value="cNMP"/>
    <property type="match status" value="1"/>
</dbReference>
<dbReference type="SUPFAM" id="SSF51206">
    <property type="entry name" value="cAMP-binding domain-like"/>
    <property type="match status" value="1"/>
</dbReference>
<dbReference type="Proteomes" id="UP000790580">
    <property type="component" value="Unassembled WGS sequence"/>
</dbReference>
<dbReference type="InterPro" id="IPR005105">
    <property type="entry name" value="GlnD_Uridyltrans_N"/>
</dbReference>
<accession>A0ABS6JT42</accession>
<dbReference type="InterPro" id="IPR018490">
    <property type="entry name" value="cNMP-bd_dom_sf"/>
</dbReference>
<evidence type="ECO:0000259" key="4">
    <source>
        <dbReference type="PROSITE" id="PS51371"/>
    </source>
</evidence>
<gene>
    <name evidence="5" type="ORF">KS407_08150</name>
</gene>
<organism evidence="5 6">
    <name type="scientific">Evansella alkalicola</name>
    <dbReference type="NCBI Taxonomy" id="745819"/>
    <lineage>
        <taxon>Bacteria</taxon>
        <taxon>Bacillati</taxon>
        <taxon>Bacillota</taxon>
        <taxon>Bacilli</taxon>
        <taxon>Bacillales</taxon>
        <taxon>Bacillaceae</taxon>
        <taxon>Evansella</taxon>
    </lineage>
</organism>
<dbReference type="Pfam" id="PF03445">
    <property type="entry name" value="DUF294"/>
    <property type="match status" value="1"/>
</dbReference>
<dbReference type="InterPro" id="IPR018821">
    <property type="entry name" value="DUF294_put_nucleoTrafse_sb-bd"/>
</dbReference>
<evidence type="ECO:0000313" key="5">
    <source>
        <dbReference type="EMBL" id="MBU9721417.1"/>
    </source>
</evidence>
<dbReference type="InterPro" id="IPR014710">
    <property type="entry name" value="RmlC-like_jellyroll"/>
</dbReference>
<dbReference type="InterPro" id="IPR000595">
    <property type="entry name" value="cNMP-bd_dom"/>
</dbReference>
<comment type="caution">
    <text evidence="5">The sequence shown here is derived from an EMBL/GenBank/DDBJ whole genome shotgun (WGS) entry which is preliminary data.</text>
</comment>
<dbReference type="SUPFAM" id="SSF54631">
    <property type="entry name" value="CBS-domain pair"/>
    <property type="match status" value="1"/>
</dbReference>
<dbReference type="Pfam" id="PF10335">
    <property type="entry name" value="DUF294_C"/>
    <property type="match status" value="1"/>
</dbReference>
<evidence type="ECO:0000313" key="6">
    <source>
        <dbReference type="Proteomes" id="UP000790580"/>
    </source>
</evidence>
<dbReference type="InterPro" id="IPR000644">
    <property type="entry name" value="CBS_dom"/>
</dbReference>
<dbReference type="PROSITE" id="PS51371">
    <property type="entry name" value="CBS"/>
    <property type="match status" value="1"/>
</dbReference>
<dbReference type="Gene3D" id="2.60.120.10">
    <property type="entry name" value="Jelly Rolls"/>
    <property type="match status" value="1"/>
</dbReference>
<dbReference type="CDD" id="cd00038">
    <property type="entry name" value="CAP_ED"/>
    <property type="match status" value="1"/>
</dbReference>
<keyword evidence="1" id="KW-0010">Activator</keyword>
<evidence type="ECO:0000256" key="1">
    <source>
        <dbReference type="ARBA" id="ARBA00023159"/>
    </source>
</evidence>
<dbReference type="PANTHER" id="PTHR24567:SF26">
    <property type="entry name" value="REGULATORY PROTEIN YEIL"/>
    <property type="match status" value="1"/>
</dbReference>
<dbReference type="Gene3D" id="3.10.580.10">
    <property type="entry name" value="CBS-domain"/>
    <property type="match status" value="1"/>
</dbReference>
<keyword evidence="2" id="KW-0129">CBS domain</keyword>
<dbReference type="EMBL" id="JAHQCR010000034">
    <property type="protein sequence ID" value="MBU9721417.1"/>
    <property type="molecule type" value="Genomic_DNA"/>
</dbReference>
<dbReference type="CDD" id="cd02205">
    <property type="entry name" value="CBS_pair_SF"/>
    <property type="match status" value="1"/>
</dbReference>
<dbReference type="RefSeq" id="WP_176371392.1">
    <property type="nucleotide sequence ID" value="NZ_JAHQCR010000034.1"/>
</dbReference>
<dbReference type="SUPFAM" id="SSF81301">
    <property type="entry name" value="Nucleotidyltransferase"/>
    <property type="match status" value="1"/>
</dbReference>
<evidence type="ECO:0000256" key="2">
    <source>
        <dbReference type="PROSITE-ProRule" id="PRU00703"/>
    </source>
</evidence>
<dbReference type="Pfam" id="PF00027">
    <property type="entry name" value="cNMP_binding"/>
    <property type="match status" value="1"/>
</dbReference>
<feature type="domain" description="Cyclic nucleotide-binding" evidence="3">
    <location>
        <begin position="17"/>
        <end position="137"/>
    </location>
</feature>
<protein>
    <submittedName>
        <fullName evidence="5">Cyclic nucleotide-binding domain-containing protein</fullName>
    </submittedName>
</protein>
<reference evidence="5 6" key="1">
    <citation type="submission" date="2021-06" db="EMBL/GenBank/DDBJ databases">
        <title>Bacillus sp. RD4P76, an endophyte from a halophyte.</title>
        <authorList>
            <person name="Sun J.-Q."/>
        </authorList>
    </citation>
    <scope>NUCLEOTIDE SEQUENCE [LARGE SCALE GENOMIC DNA]</scope>
    <source>
        <strain evidence="5 6">JCM 17098</strain>
    </source>
</reference>